<keyword evidence="4" id="KW-1185">Reference proteome</keyword>
<dbReference type="EMBL" id="CP068231">
    <property type="protein sequence ID" value="QQX12727.1"/>
    <property type="molecule type" value="Genomic_DNA"/>
</dbReference>
<dbReference type="InterPro" id="IPR007539">
    <property type="entry name" value="DUF551"/>
</dbReference>
<geneLocation type="plasmid" evidence="3">
    <name>p1</name>
</geneLocation>
<dbReference type="AlphaFoldDB" id="A0A7U0QRS8"/>
<reference evidence="2 4" key="2">
    <citation type="submission" date="2023-12" db="EMBL/GenBank/DDBJ databases">
        <title>Characterization of antibiotic resistance in Aeromonas spp. in hospital effluent.</title>
        <authorList>
            <person name="Negoseki B.R.S."/>
            <person name="Krul D."/>
            <person name="Siqueira A.C."/>
            <person name="Almeida M."/>
            <person name="Mesa D."/>
            <person name="Conte D."/>
            <person name="Dalla-Costa L.M."/>
        </authorList>
    </citation>
    <scope>NUCLEOTIDE SEQUENCE [LARGE SCALE GENOMIC DNA]</scope>
    <source>
        <strain evidence="2 4">36v</strain>
    </source>
</reference>
<evidence type="ECO:0000313" key="4">
    <source>
        <dbReference type="Proteomes" id="UP001304847"/>
    </source>
</evidence>
<sequence>MEMNWISVKDELPKLGEPVLLCDWSGVVQKQTFYRDYDDVSDFWQDVGDNHDGVPLNIGDHWMPLPPPSHIAG</sequence>
<accession>A0A7U0QRS8</accession>
<dbReference type="Proteomes" id="UP001304847">
    <property type="component" value="Unassembled WGS sequence"/>
</dbReference>
<evidence type="ECO:0000313" key="3">
    <source>
        <dbReference type="EMBL" id="QQX12727.1"/>
    </source>
</evidence>
<organism evidence="3">
    <name type="scientific">Aeromonas caviae</name>
    <name type="common">Aeromonas punctata</name>
    <dbReference type="NCBI Taxonomy" id="648"/>
    <lineage>
        <taxon>Bacteria</taxon>
        <taxon>Pseudomonadati</taxon>
        <taxon>Pseudomonadota</taxon>
        <taxon>Gammaproteobacteria</taxon>
        <taxon>Aeromonadales</taxon>
        <taxon>Aeromonadaceae</taxon>
        <taxon>Aeromonas</taxon>
    </lineage>
</organism>
<evidence type="ECO:0000259" key="1">
    <source>
        <dbReference type="Pfam" id="PF04448"/>
    </source>
</evidence>
<protein>
    <submittedName>
        <fullName evidence="3">DUF551 domain-containing protein</fullName>
    </submittedName>
</protein>
<name>A0A7U0QRS8_AERCA</name>
<feature type="domain" description="DUF551" evidence="1">
    <location>
        <begin position="5"/>
        <end position="69"/>
    </location>
</feature>
<dbReference type="Pfam" id="PF04448">
    <property type="entry name" value="DUF551"/>
    <property type="match status" value="1"/>
</dbReference>
<dbReference type="RefSeq" id="WP_042062803.1">
    <property type="nucleotide sequence ID" value="NZ_JAOCJV010000002.1"/>
</dbReference>
<reference evidence="3" key="1">
    <citation type="submission" date="2021-01" db="EMBL/GenBank/DDBJ databases">
        <title>GES Beta-lactamases isolated from hospital effluents in Brazil.</title>
        <authorList>
            <person name="Conte D."/>
            <person name="Mesa D."/>
            <person name="Palmeiro J.K."/>
            <person name="Dalla-Costa L.M."/>
        </authorList>
    </citation>
    <scope>NUCLEOTIDE SEQUENCE [LARGE SCALE GENOMIC DNA]</scope>
    <source>
        <strain evidence="3">Aero21</strain>
        <plasmid evidence="3">p1</plasmid>
    </source>
</reference>
<dbReference type="EMBL" id="JAYGOJ010000006">
    <property type="protein sequence ID" value="MEA9434714.1"/>
    <property type="molecule type" value="Genomic_DNA"/>
</dbReference>
<keyword evidence="3" id="KW-0614">Plasmid</keyword>
<evidence type="ECO:0000313" key="2">
    <source>
        <dbReference type="EMBL" id="MEA9434714.1"/>
    </source>
</evidence>
<gene>
    <name evidence="3" type="ORF">JC965_26760</name>
    <name evidence="2" type="ORF">VCX44_02515</name>
</gene>
<proteinExistence type="predicted"/>